<reference evidence="1" key="3">
    <citation type="submission" date="2023-05" db="EMBL/GenBank/DDBJ databases">
        <authorList>
            <person name="Smith C.H."/>
        </authorList>
    </citation>
    <scope>NUCLEOTIDE SEQUENCE</scope>
    <source>
        <strain evidence="1">CHS0354</strain>
        <tissue evidence="1">Mantle</tissue>
    </source>
</reference>
<organism evidence="1 2">
    <name type="scientific">Potamilus streckersoni</name>
    <dbReference type="NCBI Taxonomy" id="2493646"/>
    <lineage>
        <taxon>Eukaryota</taxon>
        <taxon>Metazoa</taxon>
        <taxon>Spiralia</taxon>
        <taxon>Lophotrochozoa</taxon>
        <taxon>Mollusca</taxon>
        <taxon>Bivalvia</taxon>
        <taxon>Autobranchia</taxon>
        <taxon>Heteroconchia</taxon>
        <taxon>Palaeoheterodonta</taxon>
        <taxon>Unionida</taxon>
        <taxon>Unionoidea</taxon>
        <taxon>Unionidae</taxon>
        <taxon>Ambleminae</taxon>
        <taxon>Lampsilini</taxon>
        <taxon>Potamilus</taxon>
    </lineage>
</organism>
<evidence type="ECO:0000313" key="2">
    <source>
        <dbReference type="Proteomes" id="UP001195483"/>
    </source>
</evidence>
<dbReference type="EMBL" id="JAEAOA010000747">
    <property type="protein sequence ID" value="KAK3590710.1"/>
    <property type="molecule type" value="Genomic_DNA"/>
</dbReference>
<name>A0AAE0SG27_9BIVA</name>
<keyword evidence="2" id="KW-1185">Reference proteome</keyword>
<dbReference type="Proteomes" id="UP001195483">
    <property type="component" value="Unassembled WGS sequence"/>
</dbReference>
<comment type="caution">
    <text evidence="1">The sequence shown here is derived from an EMBL/GenBank/DDBJ whole genome shotgun (WGS) entry which is preliminary data.</text>
</comment>
<gene>
    <name evidence="1" type="ORF">CHS0354_012284</name>
</gene>
<accession>A0AAE0SG27</accession>
<sequence length="101" mass="11285">MIFGDVITESPNTHEDVMDVIEIIQGADKFMLKALQLFPSLFMHKITDRTVEAIAAKCFALQEVKLVENPHVHISAVKDLVSNCGLLKKLYVDGNAQDCRN</sequence>
<protein>
    <submittedName>
        <fullName evidence="1">Uncharacterized protein</fullName>
    </submittedName>
</protein>
<dbReference type="AlphaFoldDB" id="A0AAE0SG27"/>
<reference evidence="1" key="2">
    <citation type="journal article" date="2021" name="Genome Biol. Evol.">
        <title>Developing a high-quality reference genome for a parasitic bivalve with doubly uniparental inheritance (Bivalvia: Unionida).</title>
        <authorList>
            <person name="Smith C.H."/>
        </authorList>
    </citation>
    <scope>NUCLEOTIDE SEQUENCE</scope>
    <source>
        <strain evidence="1">CHS0354</strain>
        <tissue evidence="1">Mantle</tissue>
    </source>
</reference>
<evidence type="ECO:0000313" key="1">
    <source>
        <dbReference type="EMBL" id="KAK3590710.1"/>
    </source>
</evidence>
<dbReference type="Gene3D" id="3.80.10.10">
    <property type="entry name" value="Ribonuclease Inhibitor"/>
    <property type="match status" value="1"/>
</dbReference>
<dbReference type="InterPro" id="IPR032675">
    <property type="entry name" value="LRR_dom_sf"/>
</dbReference>
<proteinExistence type="predicted"/>
<reference evidence="1" key="1">
    <citation type="journal article" date="2021" name="Genome Biol. Evol.">
        <title>A High-Quality Reference Genome for a Parasitic Bivalve with Doubly Uniparental Inheritance (Bivalvia: Unionida).</title>
        <authorList>
            <person name="Smith C.H."/>
        </authorList>
    </citation>
    <scope>NUCLEOTIDE SEQUENCE</scope>
    <source>
        <strain evidence="1">CHS0354</strain>
    </source>
</reference>